<dbReference type="EMBL" id="NOZR01000005">
    <property type="protein sequence ID" value="OYN80657.1"/>
    <property type="molecule type" value="Genomic_DNA"/>
</dbReference>
<keyword evidence="2" id="KW-0812">Transmembrane</keyword>
<evidence type="ECO:0000256" key="1">
    <source>
        <dbReference type="SAM" id="MobiDB-lite"/>
    </source>
</evidence>
<feature type="domain" description="Phosphatidic acid phosphatase type 2/haloperoxidase" evidence="3">
    <location>
        <begin position="113"/>
        <end position="229"/>
    </location>
</feature>
<feature type="transmembrane region" description="Helical" evidence="2">
    <location>
        <begin position="159"/>
        <end position="179"/>
    </location>
</feature>
<evidence type="ECO:0000256" key="2">
    <source>
        <dbReference type="SAM" id="Phobius"/>
    </source>
</evidence>
<evidence type="ECO:0000313" key="4">
    <source>
        <dbReference type="EMBL" id="OYN80657.1"/>
    </source>
</evidence>
<dbReference type="Gene3D" id="1.20.144.10">
    <property type="entry name" value="Phosphatidic acid phosphatase type 2/haloperoxidase"/>
    <property type="match status" value="1"/>
</dbReference>
<feature type="transmembrane region" description="Helical" evidence="2">
    <location>
        <begin position="6"/>
        <end position="25"/>
    </location>
</feature>
<comment type="caution">
    <text evidence="4">The sequence shown here is derived from an EMBL/GenBank/DDBJ whole genome shotgun (WGS) entry which is preliminary data.</text>
</comment>
<keyword evidence="2" id="KW-1133">Transmembrane helix</keyword>
<accession>A0A255DMI7</accession>
<reference evidence="4 5" key="1">
    <citation type="submission" date="2017-07" db="EMBL/GenBank/DDBJ databases">
        <title>The new phylogeny of genus Mycobacterium.</title>
        <authorList>
            <person name="Tortoli E."/>
            <person name="Trovato A."/>
            <person name="Cirillo D.M."/>
        </authorList>
    </citation>
    <scope>NUCLEOTIDE SEQUENCE [LARGE SCALE GENOMIC DNA]</scope>
    <source>
        <strain evidence="4 5">ATCC 33027</strain>
    </source>
</reference>
<organism evidence="4 5">
    <name type="scientific">Mycolicibacterium sphagni</name>
    <dbReference type="NCBI Taxonomy" id="1786"/>
    <lineage>
        <taxon>Bacteria</taxon>
        <taxon>Bacillati</taxon>
        <taxon>Actinomycetota</taxon>
        <taxon>Actinomycetes</taxon>
        <taxon>Mycobacteriales</taxon>
        <taxon>Mycobacteriaceae</taxon>
        <taxon>Mycolicibacterium</taxon>
    </lineage>
</organism>
<protein>
    <recommendedName>
        <fullName evidence="3">Phosphatidic acid phosphatase type 2/haloperoxidase domain-containing protein</fullName>
    </recommendedName>
</protein>
<dbReference type="OrthoDB" id="5289372at2"/>
<dbReference type="Proteomes" id="UP000216063">
    <property type="component" value="Unassembled WGS sequence"/>
</dbReference>
<keyword evidence="2" id="KW-0472">Membrane</keyword>
<feature type="transmembrane region" description="Helical" evidence="2">
    <location>
        <begin position="87"/>
        <end position="104"/>
    </location>
</feature>
<dbReference type="AlphaFoldDB" id="A0A255DMI7"/>
<keyword evidence="5" id="KW-1185">Reference proteome</keyword>
<name>A0A255DMI7_9MYCO</name>
<proteinExistence type="predicted"/>
<dbReference type="RefSeq" id="WP_094477965.1">
    <property type="nucleotide sequence ID" value="NZ_NOZR01000005.1"/>
</dbReference>
<dbReference type="SUPFAM" id="SSF48317">
    <property type="entry name" value="Acid phosphatase/Vanadium-dependent haloperoxidase"/>
    <property type="match status" value="1"/>
</dbReference>
<feature type="region of interest" description="Disordered" evidence="1">
    <location>
        <begin position="239"/>
        <end position="258"/>
    </location>
</feature>
<evidence type="ECO:0000313" key="5">
    <source>
        <dbReference type="Proteomes" id="UP000216063"/>
    </source>
</evidence>
<feature type="transmembrane region" description="Helical" evidence="2">
    <location>
        <begin position="32"/>
        <end position="53"/>
    </location>
</feature>
<evidence type="ECO:0000259" key="3">
    <source>
        <dbReference type="Pfam" id="PF01569"/>
    </source>
</evidence>
<dbReference type="Pfam" id="PF01569">
    <property type="entry name" value="PAP2"/>
    <property type="match status" value="1"/>
</dbReference>
<feature type="transmembrane region" description="Helical" evidence="2">
    <location>
        <begin position="111"/>
        <end position="132"/>
    </location>
</feature>
<sequence>MLLINVTLIALSTTAAIFIAAALRLRGRLGMLMLSAGLFSVVAILAVTVNSQWMTALDTSVWNWFDAHRSYKWQRDSNGLFDDIGNPLYVAIAGLVSGTILAVRARSARRVVVVTGAVGAGAAIEQALKALAERTPENLLKLHDGPVVGWSPLDYAHTFPSGHVTGAATLLGMIAVCLGKGRSRTVAAALSVPVVAGVLFVAWLALYVRAHIFGDVIGGMVLGGALVAAGAAALMPTTRKTLGSPDKRQIPHAQTRTV</sequence>
<feature type="transmembrane region" description="Helical" evidence="2">
    <location>
        <begin position="212"/>
        <end position="234"/>
    </location>
</feature>
<dbReference type="InterPro" id="IPR000326">
    <property type="entry name" value="PAP2/HPO"/>
</dbReference>
<feature type="transmembrane region" description="Helical" evidence="2">
    <location>
        <begin position="186"/>
        <end position="206"/>
    </location>
</feature>
<dbReference type="InterPro" id="IPR036938">
    <property type="entry name" value="PAP2/HPO_sf"/>
</dbReference>
<gene>
    <name evidence="4" type="ORF">CG716_07275</name>
</gene>